<feature type="domain" description="EAL" evidence="1">
    <location>
        <begin position="246"/>
        <end position="327"/>
    </location>
</feature>
<dbReference type="Proteomes" id="UP001196870">
    <property type="component" value="Unassembled WGS sequence"/>
</dbReference>
<dbReference type="RefSeq" id="WP_211858618.1">
    <property type="nucleotide sequence ID" value="NZ_JAAGBB010000148.1"/>
</dbReference>
<dbReference type="PANTHER" id="PTHR33121:SF70">
    <property type="entry name" value="SIGNALING PROTEIN YKOW"/>
    <property type="match status" value="1"/>
</dbReference>
<comment type="caution">
    <text evidence="2">The sequence shown here is derived from an EMBL/GenBank/DDBJ whole genome shotgun (WGS) entry which is preliminary data.</text>
</comment>
<keyword evidence="3" id="KW-1185">Reference proteome</keyword>
<evidence type="ECO:0000259" key="1">
    <source>
        <dbReference type="PROSITE" id="PS50883"/>
    </source>
</evidence>
<dbReference type="SUPFAM" id="SSF141868">
    <property type="entry name" value="EAL domain-like"/>
    <property type="match status" value="1"/>
</dbReference>
<dbReference type="Pfam" id="PF00563">
    <property type="entry name" value="EAL"/>
    <property type="match status" value="1"/>
</dbReference>
<dbReference type="EMBL" id="JAAGBB010000148">
    <property type="protein sequence ID" value="MBR0669527.1"/>
    <property type="molecule type" value="Genomic_DNA"/>
</dbReference>
<evidence type="ECO:0000313" key="3">
    <source>
        <dbReference type="Proteomes" id="UP001196870"/>
    </source>
</evidence>
<dbReference type="InterPro" id="IPR035919">
    <property type="entry name" value="EAL_sf"/>
</dbReference>
<name>A0ABS5FAE3_9PROT</name>
<dbReference type="InterPro" id="IPR001633">
    <property type="entry name" value="EAL_dom"/>
</dbReference>
<feature type="non-terminal residue" evidence="2">
    <location>
        <position position="327"/>
    </location>
</feature>
<dbReference type="Gene3D" id="3.20.20.450">
    <property type="entry name" value="EAL domain"/>
    <property type="match status" value="1"/>
</dbReference>
<proteinExistence type="predicted"/>
<dbReference type="PANTHER" id="PTHR33121">
    <property type="entry name" value="CYCLIC DI-GMP PHOSPHODIESTERASE PDEF"/>
    <property type="match status" value="1"/>
</dbReference>
<reference evidence="3" key="1">
    <citation type="journal article" date="2021" name="Syst. Appl. Microbiol.">
        <title>Roseomonas hellenica sp. nov., isolated from roots of wild-growing Alkanna tinctoria.</title>
        <authorList>
            <person name="Rat A."/>
            <person name="Naranjo H.D."/>
            <person name="Lebbe L."/>
            <person name="Cnockaert M."/>
            <person name="Krigas N."/>
            <person name="Grigoriadou K."/>
            <person name="Maloupa E."/>
            <person name="Willems A."/>
        </authorList>
    </citation>
    <scope>NUCLEOTIDE SEQUENCE [LARGE SCALE GENOMIC DNA]</scope>
    <source>
        <strain evidence="3">LMG 31523</strain>
    </source>
</reference>
<dbReference type="InterPro" id="IPR050706">
    <property type="entry name" value="Cyclic-di-GMP_PDE-like"/>
</dbReference>
<evidence type="ECO:0000313" key="2">
    <source>
        <dbReference type="EMBL" id="MBR0669527.1"/>
    </source>
</evidence>
<organism evidence="2 3">
    <name type="scientific">Plastoroseomonas hellenica</name>
    <dbReference type="NCBI Taxonomy" id="2687306"/>
    <lineage>
        <taxon>Bacteria</taxon>
        <taxon>Pseudomonadati</taxon>
        <taxon>Pseudomonadota</taxon>
        <taxon>Alphaproteobacteria</taxon>
        <taxon>Acetobacterales</taxon>
        <taxon>Acetobacteraceae</taxon>
        <taxon>Plastoroseomonas</taxon>
    </lineage>
</organism>
<protein>
    <submittedName>
        <fullName evidence="2">EAL domain-containing protein</fullName>
    </submittedName>
</protein>
<gene>
    <name evidence="2" type="ORF">GXW71_34630</name>
</gene>
<accession>A0ABS5FAE3</accession>
<dbReference type="PROSITE" id="PS50883">
    <property type="entry name" value="EAL"/>
    <property type="match status" value="1"/>
</dbReference>
<sequence length="327" mass="34588">MLVEVDPETGISFATGAFRARFGEAPEAFLGKAAETLFAAEDRAEFLLAMSVLAADGRLPPRILRVNDSERSEMIISGLAPSSPGQRVFLTLAENPRSRTFQDPLLPETVPQRAERKLREGSGGSLALLQLPQGLDTAMNRTPALRSALTRELGPTEELVRGRVGVLASGTDGLAALTAAAERILTEYGIGGSVMARSVALDAGALSAVQATRALRHVLSAFSRDGVQGIDALGATGGLDAAMNRLKSDVASLRRVLTSRRFNLAFQPIVDLADGAVHHYEALLRPPVDLPGDLVRPDGFVRCAEAVGMSDALDLAVTERVLQALST</sequence>